<keyword evidence="3" id="KW-0456">Lyase</keyword>
<keyword evidence="2" id="KW-0865">Zymogen</keyword>
<sequence>MNKLNFKSTEDGIHYLLDTATEKEWGYIVESLNTARDKASESLNQNLYDSLEWPTNQQAYINYLNQFVLWIPQQSGGAAWQDPTTLHSQEVYDRLCHYYYLVDQKTSIGVLAQNIPWFSQFLVSYANLWGKFLNTPESFNSTILKSFIQFSPQYRIEDSMNDGIPNANWNTFNEFFARELNPYLRPIDNPGNNKTVVMPADCTYRKKYNIRADSTIEEIVIKQTHTYANIAQLLEGSEYAQSFANGTFIHYFLAPYSYHRFHAPVSGVVQDCRAVQGLTFLQVEIHEDGPKKGQFNAPDDAENGYEFLQARGILTIDTTNSPDGDIGVVAVIPVGMCQVSSVHMQALSGKNINKGDKFGYFMFGGSDIIMLFQEGKQPVLNEQTSYRHYGTSTAISPSYVVAKSKWQNTNIKITSGNPATISYINGEWTANPNDNNGKLYGPNGNPNYIKAKPGYTMPNENEGALIGKVGDSIFLVGESCTIPSNLTGDLELCINDDLNGEYGAGFTDNLGIMVVQVSIG</sequence>
<name>A0A316FWN6_9GAMM</name>
<keyword evidence="4" id="KW-0670">Pyruvate</keyword>
<dbReference type="InterPro" id="IPR003817">
    <property type="entry name" value="PS_Dcarbxylase"/>
</dbReference>
<evidence type="ECO:0000313" key="5">
    <source>
        <dbReference type="EMBL" id="PWK53224.1"/>
    </source>
</evidence>
<keyword evidence="6" id="KW-1185">Reference proteome</keyword>
<dbReference type="AlphaFoldDB" id="A0A316FWN6"/>
<keyword evidence="1" id="KW-0210">Decarboxylase</keyword>
<organism evidence="5 6">
    <name type="scientific">Pleionea mediterranea</name>
    <dbReference type="NCBI Taxonomy" id="523701"/>
    <lineage>
        <taxon>Bacteria</taxon>
        <taxon>Pseudomonadati</taxon>
        <taxon>Pseudomonadota</taxon>
        <taxon>Gammaproteobacteria</taxon>
        <taxon>Oceanospirillales</taxon>
        <taxon>Pleioneaceae</taxon>
        <taxon>Pleionea</taxon>
    </lineage>
</organism>
<evidence type="ECO:0000256" key="3">
    <source>
        <dbReference type="ARBA" id="ARBA00023239"/>
    </source>
</evidence>
<evidence type="ECO:0000313" key="6">
    <source>
        <dbReference type="Proteomes" id="UP000245790"/>
    </source>
</evidence>
<dbReference type="GO" id="GO:0004609">
    <property type="term" value="F:phosphatidylserine decarboxylase activity"/>
    <property type="evidence" value="ECO:0007669"/>
    <property type="project" value="InterPro"/>
</dbReference>
<dbReference type="Pfam" id="PF02666">
    <property type="entry name" value="PS_Dcarbxylase"/>
    <property type="match status" value="1"/>
</dbReference>
<dbReference type="PANTHER" id="PTHR10067">
    <property type="entry name" value="PHOSPHATIDYLSERINE DECARBOXYLASE"/>
    <property type="match status" value="1"/>
</dbReference>
<dbReference type="OrthoDB" id="9802030at2"/>
<dbReference type="GO" id="GO:0008654">
    <property type="term" value="P:phospholipid biosynthetic process"/>
    <property type="evidence" value="ECO:0007669"/>
    <property type="project" value="InterPro"/>
</dbReference>
<evidence type="ECO:0000256" key="1">
    <source>
        <dbReference type="ARBA" id="ARBA00022793"/>
    </source>
</evidence>
<accession>A0A316FWN6</accession>
<evidence type="ECO:0000256" key="4">
    <source>
        <dbReference type="ARBA" id="ARBA00023317"/>
    </source>
</evidence>
<comment type="caution">
    <text evidence="5">The sequence shown here is derived from an EMBL/GenBank/DDBJ whole genome shotgun (WGS) entry which is preliminary data.</text>
</comment>
<dbReference type="Gene3D" id="2.60.120.430">
    <property type="entry name" value="Galactose-binding lectin"/>
    <property type="match status" value="1"/>
</dbReference>
<dbReference type="EMBL" id="QGGU01000003">
    <property type="protein sequence ID" value="PWK53224.1"/>
    <property type="molecule type" value="Genomic_DNA"/>
</dbReference>
<evidence type="ECO:0000256" key="2">
    <source>
        <dbReference type="ARBA" id="ARBA00023145"/>
    </source>
</evidence>
<gene>
    <name evidence="5" type="ORF">C8D97_10347</name>
</gene>
<dbReference type="PANTHER" id="PTHR10067:SF13">
    <property type="entry name" value="PHOSPHATIDYLSERINE DECARBOXYLASE"/>
    <property type="match status" value="1"/>
</dbReference>
<dbReference type="RefSeq" id="WP_109762317.1">
    <property type="nucleotide sequence ID" value="NZ_QGGU01000003.1"/>
</dbReference>
<protein>
    <submittedName>
        <fullName evidence="5">Phosphatidylserine decarboxylase</fullName>
    </submittedName>
</protein>
<dbReference type="Proteomes" id="UP000245790">
    <property type="component" value="Unassembled WGS sequence"/>
</dbReference>
<proteinExistence type="predicted"/>
<reference evidence="5 6" key="1">
    <citation type="submission" date="2018-05" db="EMBL/GenBank/DDBJ databases">
        <title>Genomic Encyclopedia of Type Strains, Phase IV (KMG-IV): sequencing the most valuable type-strain genomes for metagenomic binning, comparative biology and taxonomic classification.</title>
        <authorList>
            <person name="Goeker M."/>
        </authorList>
    </citation>
    <scope>NUCLEOTIDE SEQUENCE [LARGE SCALE GENOMIC DNA]</scope>
    <source>
        <strain evidence="5 6">DSM 25350</strain>
    </source>
</reference>